<evidence type="ECO:0000313" key="2">
    <source>
        <dbReference type="Proteomes" id="UP000603453"/>
    </source>
</evidence>
<dbReference type="EMBL" id="JAEPRD010000055">
    <property type="protein sequence ID" value="KAG2203021.1"/>
    <property type="molecule type" value="Genomic_DNA"/>
</dbReference>
<evidence type="ECO:0000313" key="1">
    <source>
        <dbReference type="EMBL" id="KAG2203021.1"/>
    </source>
</evidence>
<gene>
    <name evidence="1" type="ORF">INT47_013237</name>
</gene>
<accession>A0A8H7R265</accession>
<name>A0A8H7R265_9FUNG</name>
<organism evidence="1 2">
    <name type="scientific">Mucor saturninus</name>
    <dbReference type="NCBI Taxonomy" id="64648"/>
    <lineage>
        <taxon>Eukaryota</taxon>
        <taxon>Fungi</taxon>
        <taxon>Fungi incertae sedis</taxon>
        <taxon>Mucoromycota</taxon>
        <taxon>Mucoromycotina</taxon>
        <taxon>Mucoromycetes</taxon>
        <taxon>Mucorales</taxon>
        <taxon>Mucorineae</taxon>
        <taxon>Mucoraceae</taxon>
        <taxon>Mucor</taxon>
    </lineage>
</organism>
<comment type="caution">
    <text evidence="1">The sequence shown here is derived from an EMBL/GenBank/DDBJ whole genome shotgun (WGS) entry which is preliminary data.</text>
</comment>
<dbReference type="OrthoDB" id="2248985at2759"/>
<reference evidence="1" key="1">
    <citation type="submission" date="2020-12" db="EMBL/GenBank/DDBJ databases">
        <title>Metabolic potential, ecology and presence of endohyphal bacteria is reflected in genomic diversity of Mucoromycotina.</title>
        <authorList>
            <person name="Muszewska A."/>
            <person name="Okrasinska A."/>
            <person name="Steczkiewicz K."/>
            <person name="Drgas O."/>
            <person name="Orlowska M."/>
            <person name="Perlinska-Lenart U."/>
            <person name="Aleksandrzak-Piekarczyk T."/>
            <person name="Szatraj K."/>
            <person name="Zielenkiewicz U."/>
            <person name="Pilsyk S."/>
            <person name="Malc E."/>
            <person name="Mieczkowski P."/>
            <person name="Kruszewska J.S."/>
            <person name="Biernat P."/>
            <person name="Pawlowska J."/>
        </authorList>
    </citation>
    <scope>NUCLEOTIDE SEQUENCE</scope>
    <source>
        <strain evidence="1">WA0000017839</strain>
    </source>
</reference>
<protein>
    <submittedName>
        <fullName evidence="1">Uncharacterized protein</fullName>
    </submittedName>
</protein>
<dbReference type="Proteomes" id="UP000603453">
    <property type="component" value="Unassembled WGS sequence"/>
</dbReference>
<keyword evidence="2" id="KW-1185">Reference proteome</keyword>
<sequence length="106" mass="12012">MQHPYQASVPTGKSIQQSLFPSWHDRRHTVSADSILEGNRKSGSFELLQGLVREKELEEQDKPLPSLPTINAVYTESKSSSVTSILVNKAEKKPKRQSRCVKFMEQ</sequence>
<dbReference type="AlphaFoldDB" id="A0A8H7R265"/>
<proteinExistence type="predicted"/>